<dbReference type="InterPro" id="IPR011701">
    <property type="entry name" value="MFS"/>
</dbReference>
<feature type="transmembrane region" description="Helical" evidence="1">
    <location>
        <begin position="103"/>
        <end position="126"/>
    </location>
</feature>
<dbReference type="EMBL" id="BMNK01000002">
    <property type="protein sequence ID" value="GGP03806.1"/>
    <property type="molecule type" value="Genomic_DNA"/>
</dbReference>
<organism evidence="2 3">
    <name type="scientific">Nonomuraea glycinis</name>
    <dbReference type="NCBI Taxonomy" id="2047744"/>
    <lineage>
        <taxon>Bacteria</taxon>
        <taxon>Bacillati</taxon>
        <taxon>Actinomycetota</taxon>
        <taxon>Actinomycetes</taxon>
        <taxon>Streptosporangiales</taxon>
        <taxon>Streptosporangiaceae</taxon>
        <taxon>Nonomuraea</taxon>
    </lineage>
</organism>
<dbReference type="Proteomes" id="UP000660745">
    <property type="component" value="Unassembled WGS sequence"/>
</dbReference>
<proteinExistence type="predicted"/>
<dbReference type="InterPro" id="IPR036259">
    <property type="entry name" value="MFS_trans_sf"/>
</dbReference>
<dbReference type="Pfam" id="PF07690">
    <property type="entry name" value="MFS_1"/>
    <property type="match status" value="1"/>
</dbReference>
<name>A0A918A3U0_9ACTN</name>
<feature type="transmembrane region" description="Helical" evidence="1">
    <location>
        <begin position="44"/>
        <end position="66"/>
    </location>
</feature>
<gene>
    <name evidence="2" type="ORF">GCM10012278_16570</name>
</gene>
<sequence length="408" mass="42211">MSSLTRVFSAPADRLAGTLYVYTFLDEFVLLYPVYALLFTDTGLSVAEITSLFVIWSVTGMVLEVPSGAWADTVSRRLLLCLGQLLAATGFALWVIFPSYWAFAVGFVLWGACGALVSGAMEALVYESLDRHGQAGRYAQVMGRASSVGLVANALAIALAIPVFAAGGYLAVGAASVLACLLCSATALAFREHRATATAEDELGYWATMKAGLAEARGDRRVLHAVILLAVVTAIWGALEEYVPFLGTEAGVAATGIPVLVLIVWIGATGGGLLAGAARRLTERGLAVTLVAAALAMAGGALSGHPAGIVPIAVAFGLFQMSGVVADARLQDGITGPSRATVTSVAGLGTNVVTLFVYAGYGTVSSMTGHGVGFAVLAAPYVLVALWLVLRRRDQVDRRRPAPAKSGT</sequence>
<dbReference type="SUPFAM" id="SSF103473">
    <property type="entry name" value="MFS general substrate transporter"/>
    <property type="match status" value="1"/>
</dbReference>
<evidence type="ECO:0000313" key="2">
    <source>
        <dbReference type="EMBL" id="GGP03806.1"/>
    </source>
</evidence>
<dbReference type="PANTHER" id="PTHR23530">
    <property type="entry name" value="TRANSPORT PROTEIN-RELATED"/>
    <property type="match status" value="1"/>
</dbReference>
<feature type="transmembrane region" description="Helical" evidence="1">
    <location>
        <begin position="171"/>
        <end position="190"/>
    </location>
</feature>
<feature type="transmembrane region" description="Helical" evidence="1">
    <location>
        <begin position="340"/>
        <end position="361"/>
    </location>
</feature>
<dbReference type="GO" id="GO:0022857">
    <property type="term" value="F:transmembrane transporter activity"/>
    <property type="evidence" value="ECO:0007669"/>
    <property type="project" value="InterPro"/>
</dbReference>
<dbReference type="PANTHER" id="PTHR23530:SF1">
    <property type="entry name" value="PERMEASE, MAJOR FACILITATOR SUPERFAMILY-RELATED"/>
    <property type="match status" value="1"/>
</dbReference>
<feature type="transmembrane region" description="Helical" evidence="1">
    <location>
        <begin position="78"/>
        <end position="97"/>
    </location>
</feature>
<feature type="transmembrane region" description="Helical" evidence="1">
    <location>
        <begin position="309"/>
        <end position="328"/>
    </location>
</feature>
<reference evidence="2" key="1">
    <citation type="journal article" date="2014" name="Int. J. Syst. Evol. Microbiol.">
        <title>Complete genome sequence of Corynebacterium casei LMG S-19264T (=DSM 44701T), isolated from a smear-ripened cheese.</title>
        <authorList>
            <consortium name="US DOE Joint Genome Institute (JGI-PGF)"/>
            <person name="Walter F."/>
            <person name="Albersmeier A."/>
            <person name="Kalinowski J."/>
            <person name="Ruckert C."/>
        </authorList>
    </citation>
    <scope>NUCLEOTIDE SEQUENCE</scope>
    <source>
        <strain evidence="2">CGMCC 4.7430</strain>
    </source>
</reference>
<keyword evidence="1" id="KW-0472">Membrane</keyword>
<feature type="transmembrane region" description="Helical" evidence="1">
    <location>
        <begin position="286"/>
        <end position="303"/>
    </location>
</feature>
<feature type="transmembrane region" description="Helical" evidence="1">
    <location>
        <begin position="147"/>
        <end position="165"/>
    </location>
</feature>
<dbReference type="RefSeq" id="WP_189137862.1">
    <property type="nucleotide sequence ID" value="NZ_BMNK01000002.1"/>
</dbReference>
<feature type="transmembrane region" description="Helical" evidence="1">
    <location>
        <begin position="20"/>
        <end position="38"/>
    </location>
</feature>
<dbReference type="InterPro" id="IPR053160">
    <property type="entry name" value="MFS_DHA3_Transporter"/>
</dbReference>
<feature type="transmembrane region" description="Helical" evidence="1">
    <location>
        <begin position="222"/>
        <end position="239"/>
    </location>
</feature>
<dbReference type="Gene3D" id="1.20.1250.20">
    <property type="entry name" value="MFS general substrate transporter like domains"/>
    <property type="match status" value="1"/>
</dbReference>
<keyword evidence="1" id="KW-0812">Transmembrane</keyword>
<keyword evidence="1" id="KW-1133">Transmembrane helix</keyword>
<feature type="transmembrane region" description="Helical" evidence="1">
    <location>
        <begin position="367"/>
        <end position="390"/>
    </location>
</feature>
<feature type="transmembrane region" description="Helical" evidence="1">
    <location>
        <begin position="251"/>
        <end position="274"/>
    </location>
</feature>
<protein>
    <submittedName>
        <fullName evidence="2">MFS transporter</fullName>
    </submittedName>
</protein>
<evidence type="ECO:0000256" key="1">
    <source>
        <dbReference type="SAM" id="Phobius"/>
    </source>
</evidence>
<keyword evidence="3" id="KW-1185">Reference proteome</keyword>
<reference evidence="2" key="2">
    <citation type="submission" date="2020-09" db="EMBL/GenBank/DDBJ databases">
        <authorList>
            <person name="Sun Q."/>
            <person name="Zhou Y."/>
        </authorList>
    </citation>
    <scope>NUCLEOTIDE SEQUENCE</scope>
    <source>
        <strain evidence="2">CGMCC 4.7430</strain>
    </source>
</reference>
<evidence type="ECO:0000313" key="3">
    <source>
        <dbReference type="Proteomes" id="UP000660745"/>
    </source>
</evidence>
<accession>A0A918A3U0</accession>
<dbReference type="AlphaFoldDB" id="A0A918A3U0"/>
<comment type="caution">
    <text evidence="2">The sequence shown here is derived from an EMBL/GenBank/DDBJ whole genome shotgun (WGS) entry which is preliminary data.</text>
</comment>